<keyword evidence="4" id="KW-1015">Disulfide bond</keyword>
<dbReference type="Pfam" id="PF00089">
    <property type="entry name" value="Trypsin"/>
    <property type="match status" value="1"/>
</dbReference>
<dbReference type="InterPro" id="IPR001254">
    <property type="entry name" value="Trypsin_dom"/>
</dbReference>
<dbReference type="PANTHER" id="PTHR24252:SF7">
    <property type="entry name" value="HYALIN"/>
    <property type="match status" value="1"/>
</dbReference>
<dbReference type="EMBL" id="JAFHDT010000011">
    <property type="protein sequence ID" value="KAI7802990.1"/>
    <property type="molecule type" value="Genomic_DNA"/>
</dbReference>
<evidence type="ECO:0000313" key="9">
    <source>
        <dbReference type="EMBL" id="KAI7802990.1"/>
    </source>
</evidence>
<accession>A0A9W7TPS9</accession>
<dbReference type="PROSITE" id="PS00134">
    <property type="entry name" value="TRYPSIN_HIS"/>
    <property type="match status" value="1"/>
</dbReference>
<dbReference type="PANTHER" id="PTHR24252">
    <property type="entry name" value="ACROSIN-RELATED"/>
    <property type="match status" value="1"/>
</dbReference>
<dbReference type="Proteomes" id="UP001059041">
    <property type="component" value="Linkage Group LG11"/>
</dbReference>
<keyword evidence="7" id="KW-0732">Signal</keyword>
<dbReference type="SUPFAM" id="SSF50494">
    <property type="entry name" value="Trypsin-like serine proteases"/>
    <property type="match status" value="1"/>
</dbReference>
<keyword evidence="6" id="KW-0472">Membrane</keyword>
<dbReference type="InterPro" id="IPR001314">
    <property type="entry name" value="Peptidase_S1A"/>
</dbReference>
<evidence type="ECO:0000256" key="6">
    <source>
        <dbReference type="SAM" id="Phobius"/>
    </source>
</evidence>
<feature type="chain" id="PRO_5040720930" description="Peptidase S1 domain-containing protein" evidence="7">
    <location>
        <begin position="24"/>
        <end position="311"/>
    </location>
</feature>
<dbReference type="PROSITE" id="PS50240">
    <property type="entry name" value="TRYPSIN_DOM"/>
    <property type="match status" value="1"/>
</dbReference>
<feature type="transmembrane region" description="Helical" evidence="6">
    <location>
        <begin position="291"/>
        <end position="310"/>
    </location>
</feature>
<dbReference type="GO" id="GO:0004252">
    <property type="term" value="F:serine-type endopeptidase activity"/>
    <property type="evidence" value="ECO:0007669"/>
    <property type="project" value="InterPro"/>
</dbReference>
<dbReference type="Gene3D" id="2.40.10.10">
    <property type="entry name" value="Trypsin-like serine proteases"/>
    <property type="match status" value="1"/>
</dbReference>
<protein>
    <recommendedName>
        <fullName evidence="8">Peptidase S1 domain-containing protein</fullName>
    </recommendedName>
</protein>
<dbReference type="PROSITE" id="PS00135">
    <property type="entry name" value="TRYPSIN_SER"/>
    <property type="match status" value="1"/>
</dbReference>
<evidence type="ECO:0000256" key="5">
    <source>
        <dbReference type="RuleBase" id="RU363034"/>
    </source>
</evidence>
<dbReference type="CDD" id="cd00190">
    <property type="entry name" value="Tryp_SPc"/>
    <property type="match status" value="1"/>
</dbReference>
<evidence type="ECO:0000256" key="3">
    <source>
        <dbReference type="ARBA" id="ARBA00022825"/>
    </source>
</evidence>
<evidence type="ECO:0000256" key="1">
    <source>
        <dbReference type="ARBA" id="ARBA00022670"/>
    </source>
</evidence>
<feature type="signal peptide" evidence="7">
    <location>
        <begin position="1"/>
        <end position="23"/>
    </location>
</feature>
<dbReference type="FunFam" id="2.40.10.10:FF:000057">
    <property type="entry name" value="Zgc:100868"/>
    <property type="match status" value="1"/>
</dbReference>
<evidence type="ECO:0000256" key="2">
    <source>
        <dbReference type="ARBA" id="ARBA00022801"/>
    </source>
</evidence>
<dbReference type="PRINTS" id="PR00722">
    <property type="entry name" value="CHYMOTRYPSIN"/>
</dbReference>
<organism evidence="9 10">
    <name type="scientific">Triplophysa rosa</name>
    <name type="common">Cave loach</name>
    <dbReference type="NCBI Taxonomy" id="992332"/>
    <lineage>
        <taxon>Eukaryota</taxon>
        <taxon>Metazoa</taxon>
        <taxon>Chordata</taxon>
        <taxon>Craniata</taxon>
        <taxon>Vertebrata</taxon>
        <taxon>Euteleostomi</taxon>
        <taxon>Actinopterygii</taxon>
        <taxon>Neopterygii</taxon>
        <taxon>Teleostei</taxon>
        <taxon>Ostariophysi</taxon>
        <taxon>Cypriniformes</taxon>
        <taxon>Nemacheilidae</taxon>
        <taxon>Triplophysa</taxon>
    </lineage>
</organism>
<evidence type="ECO:0000313" key="10">
    <source>
        <dbReference type="Proteomes" id="UP001059041"/>
    </source>
</evidence>
<name>A0A9W7TPS9_TRIRA</name>
<dbReference type="GO" id="GO:0006508">
    <property type="term" value="P:proteolysis"/>
    <property type="evidence" value="ECO:0007669"/>
    <property type="project" value="UniProtKB-KW"/>
</dbReference>
<evidence type="ECO:0000256" key="4">
    <source>
        <dbReference type="ARBA" id="ARBA00023157"/>
    </source>
</evidence>
<evidence type="ECO:0000259" key="8">
    <source>
        <dbReference type="PROSITE" id="PS50240"/>
    </source>
</evidence>
<gene>
    <name evidence="9" type="ORF">IRJ41_001291</name>
</gene>
<evidence type="ECO:0000256" key="7">
    <source>
        <dbReference type="SAM" id="SignalP"/>
    </source>
</evidence>
<dbReference type="InterPro" id="IPR018114">
    <property type="entry name" value="TRYPSIN_HIS"/>
</dbReference>
<sequence>MMTCQINLHVAGAILLNIAGCICQSDVCGQAALNTKIVGGDDVTAGSWPWQVSIQRLSTRSHFCGGSIINKDWVLSAAHCFQSNPASNIIVSLGRQTLSSMNSNEISRTIHQVISHPNYNSKIQNNDIALLKLSSSVPFTNYIRPICLAAAGSTFDASTKSWITGWGKLHYGDTQLPNTLQEVQIPIVSNADCSKAYGGFITSNMICAGLTAGGKDSCQGDSGGPMVFNNGTLWIQSGVVSFGQDCALPGYPGVYARVSQYQSWINSHINSNQPGFVYVNSTGSNSSSCTLFSVSHTFFIISLIFFLLLFV</sequence>
<dbReference type="InterPro" id="IPR033116">
    <property type="entry name" value="TRYPSIN_SER"/>
</dbReference>
<reference evidence="9" key="1">
    <citation type="submission" date="2021-02" db="EMBL/GenBank/DDBJ databases">
        <title>Comparative genomics reveals that relaxation of natural selection precedes convergent phenotypic evolution of cavefish.</title>
        <authorList>
            <person name="Peng Z."/>
        </authorList>
    </citation>
    <scope>NUCLEOTIDE SEQUENCE</scope>
    <source>
        <tissue evidence="9">Muscle</tissue>
    </source>
</reference>
<keyword evidence="6" id="KW-0812">Transmembrane</keyword>
<keyword evidence="6" id="KW-1133">Transmembrane helix</keyword>
<dbReference type="InterPro" id="IPR043504">
    <property type="entry name" value="Peptidase_S1_PA_chymotrypsin"/>
</dbReference>
<feature type="domain" description="Peptidase S1" evidence="8">
    <location>
        <begin position="37"/>
        <end position="270"/>
    </location>
</feature>
<keyword evidence="10" id="KW-1185">Reference proteome</keyword>
<dbReference type="SMART" id="SM00020">
    <property type="entry name" value="Tryp_SPc"/>
    <property type="match status" value="1"/>
</dbReference>
<keyword evidence="2 5" id="KW-0378">Hydrolase</keyword>
<proteinExistence type="predicted"/>
<comment type="caution">
    <text evidence="9">The sequence shown here is derived from an EMBL/GenBank/DDBJ whole genome shotgun (WGS) entry which is preliminary data.</text>
</comment>
<keyword evidence="1 5" id="KW-0645">Protease</keyword>
<dbReference type="InterPro" id="IPR009003">
    <property type="entry name" value="Peptidase_S1_PA"/>
</dbReference>
<dbReference type="AlphaFoldDB" id="A0A9W7TPS9"/>
<keyword evidence="3 5" id="KW-0720">Serine protease</keyword>